<reference evidence="10 11" key="1">
    <citation type="submission" date="2018-03" db="EMBL/GenBank/DDBJ databases">
        <title>The draft genome of Zobellella taiwanensis JCM 13381.</title>
        <authorList>
            <person name="Liu L."/>
            <person name="Li L."/>
            <person name="Wang T."/>
            <person name="Zhang X."/>
            <person name="Liang L."/>
        </authorList>
    </citation>
    <scope>NUCLEOTIDE SEQUENCE [LARGE SCALE GENOMIC DNA]</scope>
    <source>
        <strain evidence="10 11">JCM 13381</strain>
    </source>
</reference>
<evidence type="ECO:0000259" key="9">
    <source>
        <dbReference type="PROSITE" id="PS52035"/>
    </source>
</evidence>
<dbReference type="GO" id="GO:0006508">
    <property type="term" value="P:proteolysis"/>
    <property type="evidence" value="ECO:0007669"/>
    <property type="project" value="UniProtKB-KW"/>
</dbReference>
<dbReference type="SUPFAM" id="SSF53187">
    <property type="entry name" value="Zn-dependent exopeptidases"/>
    <property type="match status" value="1"/>
</dbReference>
<evidence type="ECO:0000256" key="4">
    <source>
        <dbReference type="ARBA" id="ARBA00022801"/>
    </source>
</evidence>
<dbReference type="GO" id="GO:0008270">
    <property type="term" value="F:zinc ion binding"/>
    <property type="evidence" value="ECO:0007669"/>
    <property type="project" value="InterPro"/>
</dbReference>
<proteinExistence type="inferred from homology"/>
<accession>A0A2P7QSY5</accession>
<keyword evidence="4" id="KW-0378">Hydrolase</keyword>
<dbReference type="InterPro" id="IPR000834">
    <property type="entry name" value="Peptidase_M14"/>
</dbReference>
<comment type="similarity">
    <text evidence="2 7">Belongs to the peptidase M14 family.</text>
</comment>
<evidence type="ECO:0000256" key="8">
    <source>
        <dbReference type="SAM" id="SignalP"/>
    </source>
</evidence>
<keyword evidence="11" id="KW-1185">Reference proteome</keyword>
<evidence type="ECO:0000256" key="2">
    <source>
        <dbReference type="ARBA" id="ARBA00005988"/>
    </source>
</evidence>
<keyword evidence="3" id="KW-0645">Protease</keyword>
<gene>
    <name evidence="10" type="ORF">C7I36_10860</name>
</gene>
<dbReference type="OrthoDB" id="5294005at2"/>
<dbReference type="PANTHER" id="PTHR11705:SF143">
    <property type="entry name" value="SLL0236 PROTEIN"/>
    <property type="match status" value="1"/>
</dbReference>
<evidence type="ECO:0000313" key="10">
    <source>
        <dbReference type="EMBL" id="PSJ41073.1"/>
    </source>
</evidence>
<dbReference type="RefSeq" id="WP_106453735.1">
    <property type="nucleotide sequence ID" value="NZ_PXYH01000014.1"/>
</dbReference>
<feature type="chain" id="PRO_5015164287" description="Peptidase M14 domain-containing protein" evidence="8">
    <location>
        <begin position="18"/>
        <end position="510"/>
    </location>
</feature>
<evidence type="ECO:0000256" key="1">
    <source>
        <dbReference type="ARBA" id="ARBA00001947"/>
    </source>
</evidence>
<dbReference type="PANTHER" id="PTHR11705">
    <property type="entry name" value="PROTEASE FAMILY M14 CARBOXYPEPTIDASE A,B"/>
    <property type="match status" value="1"/>
</dbReference>
<evidence type="ECO:0000256" key="7">
    <source>
        <dbReference type="PROSITE-ProRule" id="PRU01379"/>
    </source>
</evidence>
<evidence type="ECO:0000256" key="3">
    <source>
        <dbReference type="ARBA" id="ARBA00022670"/>
    </source>
</evidence>
<dbReference type="GO" id="GO:0005615">
    <property type="term" value="C:extracellular space"/>
    <property type="evidence" value="ECO:0007669"/>
    <property type="project" value="TreeGrafter"/>
</dbReference>
<protein>
    <recommendedName>
        <fullName evidence="9">Peptidase M14 domain-containing protein</fullName>
    </recommendedName>
</protein>
<organism evidence="10 11">
    <name type="scientific">Zobellella taiwanensis</name>
    <dbReference type="NCBI Taxonomy" id="347535"/>
    <lineage>
        <taxon>Bacteria</taxon>
        <taxon>Pseudomonadati</taxon>
        <taxon>Pseudomonadota</taxon>
        <taxon>Gammaproteobacteria</taxon>
        <taxon>Aeromonadales</taxon>
        <taxon>Aeromonadaceae</taxon>
        <taxon>Zobellella</taxon>
    </lineage>
</organism>
<dbReference type="Gene3D" id="3.40.630.10">
    <property type="entry name" value="Zn peptidases"/>
    <property type="match status" value="1"/>
</dbReference>
<feature type="domain" description="Peptidase M14" evidence="9">
    <location>
        <begin position="29"/>
        <end position="315"/>
    </location>
</feature>
<comment type="caution">
    <text evidence="10">The sequence shown here is derived from an EMBL/GenBank/DDBJ whole genome shotgun (WGS) entry which is preliminary data.</text>
</comment>
<comment type="cofactor">
    <cofactor evidence="1">
        <name>Zn(2+)</name>
        <dbReference type="ChEBI" id="CHEBI:29105"/>
    </cofactor>
</comment>
<name>A0A2P7QSY5_9GAMM</name>
<dbReference type="Pfam" id="PF00246">
    <property type="entry name" value="Peptidase_M14"/>
    <property type="match status" value="1"/>
</dbReference>
<dbReference type="EMBL" id="PXYH01000014">
    <property type="protein sequence ID" value="PSJ41073.1"/>
    <property type="molecule type" value="Genomic_DNA"/>
</dbReference>
<keyword evidence="6" id="KW-0482">Metalloprotease</keyword>
<dbReference type="Proteomes" id="UP000242181">
    <property type="component" value="Unassembled WGS sequence"/>
</dbReference>
<keyword evidence="5" id="KW-0862">Zinc</keyword>
<dbReference type="PROSITE" id="PS52035">
    <property type="entry name" value="PEPTIDASE_M14"/>
    <property type="match status" value="1"/>
</dbReference>
<keyword evidence="8" id="KW-0732">Signal</keyword>
<evidence type="ECO:0000256" key="6">
    <source>
        <dbReference type="ARBA" id="ARBA00023049"/>
    </source>
</evidence>
<dbReference type="AlphaFoldDB" id="A0A2P7QSY5"/>
<evidence type="ECO:0000256" key="5">
    <source>
        <dbReference type="ARBA" id="ARBA00022833"/>
    </source>
</evidence>
<evidence type="ECO:0000313" key="11">
    <source>
        <dbReference type="Proteomes" id="UP000242181"/>
    </source>
</evidence>
<feature type="signal peptide" evidence="8">
    <location>
        <begin position="1"/>
        <end position="17"/>
    </location>
</feature>
<feature type="active site" description="Proton donor/acceptor" evidence="7">
    <location>
        <position position="281"/>
    </location>
</feature>
<sequence>MKILASLLVLCASLAWAQPVPPIPFENGKFLTLPASRDISRYLAGLDSLSPRARLVSLGTSAGGRPIEALLMSESPAFLRDQAAEEDKPTVMLLGSQHGNEPSSAEAIQQLARELVAGQHPALLDRLNLVLVAMANPDGRDLSTRHNANNDNTNIDYVALNAGETRLLVDALHRFDPDVVYDAHESGIWKRVLTREQGWMTDVEAQFDMGNNPNIDGPLRDYTEQRLLPALIERVSDAGLAAVRYRGEITDINQSVARGGLGITNLRNYAAMQGRVSILVENRLDNKDGRYPTPRNIAERVRKQHLSILTMLELVADESEQLVSLSRRARQQWQSGTGDGRTLWMGVSFEENRDEPEVSLPLVRFADGHRQLHRFANHDAIVTRTPIRLADAYAVTRERERMADWLARHHIAFETVREPRELEAQSLVVEQLLPQPKARPGVREKVRAEVRVEARQVTLGAGDLLVPMDQPLAPLAALMLDPRSANALYQEPGWQWLRPGEFPVFPVRLP</sequence>
<dbReference type="GO" id="GO:0004181">
    <property type="term" value="F:metallocarboxypeptidase activity"/>
    <property type="evidence" value="ECO:0007669"/>
    <property type="project" value="InterPro"/>
</dbReference>